<dbReference type="PROSITE" id="PS51257">
    <property type="entry name" value="PROKAR_LIPOPROTEIN"/>
    <property type="match status" value="1"/>
</dbReference>
<dbReference type="Proteomes" id="UP000318995">
    <property type="component" value="Unassembled WGS sequence"/>
</dbReference>
<protein>
    <recommendedName>
        <fullName evidence="4">Carboxypeptidase regulatory-like domain-containing protein</fullName>
    </recommendedName>
</protein>
<evidence type="ECO:0000313" key="2">
    <source>
        <dbReference type="EMBL" id="TWT40841.1"/>
    </source>
</evidence>
<dbReference type="EMBL" id="SJPH01000010">
    <property type="protein sequence ID" value="TWT40841.1"/>
    <property type="molecule type" value="Genomic_DNA"/>
</dbReference>
<evidence type="ECO:0008006" key="4">
    <source>
        <dbReference type="Google" id="ProtNLM"/>
    </source>
</evidence>
<feature type="chain" id="PRO_5022834965" description="Carboxypeptidase regulatory-like domain-containing protein" evidence="1">
    <location>
        <begin position="24"/>
        <end position="147"/>
    </location>
</feature>
<proteinExistence type="predicted"/>
<reference evidence="2 3" key="1">
    <citation type="submission" date="2019-02" db="EMBL/GenBank/DDBJ databases">
        <title>Deep-cultivation of Planctomycetes and their phenomic and genomic characterization uncovers novel biology.</title>
        <authorList>
            <person name="Wiegand S."/>
            <person name="Jogler M."/>
            <person name="Boedeker C."/>
            <person name="Pinto D."/>
            <person name="Vollmers J."/>
            <person name="Rivas-Marin E."/>
            <person name="Kohn T."/>
            <person name="Peeters S.H."/>
            <person name="Heuer A."/>
            <person name="Rast P."/>
            <person name="Oberbeckmann S."/>
            <person name="Bunk B."/>
            <person name="Jeske O."/>
            <person name="Meyerdierks A."/>
            <person name="Storesund J.E."/>
            <person name="Kallscheuer N."/>
            <person name="Luecker S."/>
            <person name="Lage O.M."/>
            <person name="Pohl T."/>
            <person name="Merkel B.J."/>
            <person name="Hornburger P."/>
            <person name="Mueller R.-W."/>
            <person name="Bruemmer F."/>
            <person name="Labrenz M."/>
            <person name="Spormann A.M."/>
            <person name="Op Den Camp H."/>
            <person name="Overmann J."/>
            <person name="Amann R."/>
            <person name="Jetten M.S.M."/>
            <person name="Mascher T."/>
            <person name="Medema M.H."/>
            <person name="Devos D.P."/>
            <person name="Kaster A.-K."/>
            <person name="Ovreas L."/>
            <person name="Rohde M."/>
            <person name="Galperin M.Y."/>
            <person name="Jogler C."/>
        </authorList>
    </citation>
    <scope>NUCLEOTIDE SEQUENCE [LARGE SCALE GENOMIC DNA]</scope>
    <source>
        <strain evidence="2 3">Pla111</strain>
    </source>
</reference>
<dbReference type="AlphaFoldDB" id="A0A5C5VSX9"/>
<evidence type="ECO:0000256" key="1">
    <source>
        <dbReference type="SAM" id="SignalP"/>
    </source>
</evidence>
<organism evidence="2 3">
    <name type="scientific">Botrimarina hoheduenensis</name>
    <dbReference type="NCBI Taxonomy" id="2528000"/>
    <lineage>
        <taxon>Bacteria</taxon>
        <taxon>Pseudomonadati</taxon>
        <taxon>Planctomycetota</taxon>
        <taxon>Planctomycetia</taxon>
        <taxon>Pirellulales</taxon>
        <taxon>Lacipirellulaceae</taxon>
        <taxon>Botrimarina</taxon>
    </lineage>
</organism>
<comment type="caution">
    <text evidence="2">The sequence shown here is derived from an EMBL/GenBank/DDBJ whole genome shotgun (WGS) entry which is preliminary data.</text>
</comment>
<keyword evidence="1" id="KW-0732">Signal</keyword>
<sequence length="147" mass="15740" precursor="true">MRRSACLRFSSRCLVLGFLPVLAFSTGCGNGLARLEGQVSLDGEPLRAVDDIRGTVMFQPVGEGAIATAKVDESGRYTVNTGSKHGIMPGDYRVMVKAVRIIPPKDQYSMPSSSMITPAKFAKPDQSNLTVSVEPGSNEYDIAITAK</sequence>
<evidence type="ECO:0000313" key="3">
    <source>
        <dbReference type="Proteomes" id="UP000318995"/>
    </source>
</evidence>
<dbReference type="OrthoDB" id="279278at2"/>
<keyword evidence="3" id="KW-1185">Reference proteome</keyword>
<name>A0A5C5VSX9_9BACT</name>
<feature type="signal peptide" evidence="1">
    <location>
        <begin position="1"/>
        <end position="23"/>
    </location>
</feature>
<gene>
    <name evidence="2" type="ORF">Pla111_32590</name>
</gene>
<accession>A0A5C5VSX9</accession>